<evidence type="ECO:0000313" key="6">
    <source>
        <dbReference type="EMBL" id="MFC3700779.1"/>
    </source>
</evidence>
<dbReference type="InterPro" id="IPR005119">
    <property type="entry name" value="LysR_subst-bd"/>
</dbReference>
<keyword evidence="2" id="KW-0805">Transcription regulation</keyword>
<keyword evidence="4" id="KW-0804">Transcription</keyword>
<evidence type="ECO:0000259" key="5">
    <source>
        <dbReference type="PROSITE" id="PS50931"/>
    </source>
</evidence>
<dbReference type="InterPro" id="IPR036390">
    <property type="entry name" value="WH_DNA-bd_sf"/>
</dbReference>
<dbReference type="Pfam" id="PF00126">
    <property type="entry name" value="HTH_1"/>
    <property type="match status" value="1"/>
</dbReference>
<proteinExistence type="inferred from homology"/>
<dbReference type="InterPro" id="IPR058163">
    <property type="entry name" value="LysR-type_TF_proteobact-type"/>
</dbReference>
<dbReference type="Pfam" id="PF03466">
    <property type="entry name" value="LysR_substrate"/>
    <property type="match status" value="1"/>
</dbReference>
<reference evidence="7" key="1">
    <citation type="journal article" date="2019" name="Int. J. Syst. Evol. Microbiol.">
        <title>The Global Catalogue of Microorganisms (GCM) 10K type strain sequencing project: providing services to taxonomists for standard genome sequencing and annotation.</title>
        <authorList>
            <consortium name="The Broad Institute Genomics Platform"/>
            <consortium name="The Broad Institute Genome Sequencing Center for Infectious Disease"/>
            <person name="Wu L."/>
            <person name="Ma J."/>
        </authorList>
    </citation>
    <scope>NUCLEOTIDE SEQUENCE [LARGE SCALE GENOMIC DNA]</scope>
    <source>
        <strain evidence="7">CECT 8288</strain>
    </source>
</reference>
<dbReference type="SUPFAM" id="SSF53850">
    <property type="entry name" value="Periplasmic binding protein-like II"/>
    <property type="match status" value="1"/>
</dbReference>
<keyword evidence="7" id="KW-1185">Reference proteome</keyword>
<evidence type="ECO:0000313" key="7">
    <source>
        <dbReference type="Proteomes" id="UP001595710"/>
    </source>
</evidence>
<dbReference type="InterPro" id="IPR000847">
    <property type="entry name" value="LysR_HTH_N"/>
</dbReference>
<dbReference type="PANTHER" id="PTHR30537:SF5">
    <property type="entry name" value="HTH-TYPE TRANSCRIPTIONAL ACTIVATOR TTDR-RELATED"/>
    <property type="match status" value="1"/>
</dbReference>
<dbReference type="SUPFAM" id="SSF46785">
    <property type="entry name" value="Winged helix' DNA-binding domain"/>
    <property type="match status" value="1"/>
</dbReference>
<evidence type="ECO:0000256" key="3">
    <source>
        <dbReference type="ARBA" id="ARBA00023125"/>
    </source>
</evidence>
<dbReference type="InterPro" id="IPR036388">
    <property type="entry name" value="WH-like_DNA-bd_sf"/>
</dbReference>
<feature type="domain" description="HTH lysR-type" evidence="5">
    <location>
        <begin position="1"/>
        <end position="58"/>
    </location>
</feature>
<dbReference type="Gene3D" id="3.40.190.290">
    <property type="match status" value="1"/>
</dbReference>
<sequence>MELDNLNLFIETINQGSITKAAEKLGKPKSTVSRQLTALETSLGVKLMERTTRKLHLTEAGEALYARSAPFIEELNDIGQEINAFALEPKGQLSILWPQELFTQTMSELISEFLNEYPKVSFCGTQYNGVAPKLNPQIDLHFVLHQHPLPDSDWIAQSLMSIPQGLYIAAHCANKAPKHLTEVSDFPCILQGGEHQWLFRRERSLDAIEVSGRLTLNSPDMRLQAAIRGLGLVRLPVYLAEPYIRRGALAAVALEGKPVAEELSVIYKSRHLPLKTRLFLEHFQGHLGRLYSQI</sequence>
<dbReference type="PROSITE" id="PS50931">
    <property type="entry name" value="HTH_LYSR"/>
    <property type="match status" value="1"/>
</dbReference>
<gene>
    <name evidence="6" type="ORF">ACFOND_03925</name>
</gene>
<organism evidence="6 7">
    <name type="scientific">Reinekea marina</name>
    <dbReference type="NCBI Taxonomy" id="1310421"/>
    <lineage>
        <taxon>Bacteria</taxon>
        <taxon>Pseudomonadati</taxon>
        <taxon>Pseudomonadota</taxon>
        <taxon>Gammaproteobacteria</taxon>
        <taxon>Oceanospirillales</taxon>
        <taxon>Saccharospirillaceae</taxon>
        <taxon>Reinekea</taxon>
    </lineage>
</organism>
<evidence type="ECO:0000256" key="2">
    <source>
        <dbReference type="ARBA" id="ARBA00023015"/>
    </source>
</evidence>
<dbReference type="RefSeq" id="WP_377362270.1">
    <property type="nucleotide sequence ID" value="NZ_JBHRYN010000006.1"/>
</dbReference>
<comment type="similarity">
    <text evidence="1">Belongs to the LysR transcriptional regulatory family.</text>
</comment>
<dbReference type="Proteomes" id="UP001595710">
    <property type="component" value="Unassembled WGS sequence"/>
</dbReference>
<keyword evidence="3" id="KW-0238">DNA-binding</keyword>
<dbReference type="Gene3D" id="1.10.10.10">
    <property type="entry name" value="Winged helix-like DNA-binding domain superfamily/Winged helix DNA-binding domain"/>
    <property type="match status" value="1"/>
</dbReference>
<name>A0ABV7WQW8_9GAMM</name>
<dbReference type="EMBL" id="JBHRYN010000006">
    <property type="protein sequence ID" value="MFC3700779.1"/>
    <property type="molecule type" value="Genomic_DNA"/>
</dbReference>
<evidence type="ECO:0000256" key="1">
    <source>
        <dbReference type="ARBA" id="ARBA00009437"/>
    </source>
</evidence>
<accession>A0ABV7WQW8</accession>
<dbReference type="PANTHER" id="PTHR30537">
    <property type="entry name" value="HTH-TYPE TRANSCRIPTIONAL REGULATOR"/>
    <property type="match status" value="1"/>
</dbReference>
<protein>
    <submittedName>
        <fullName evidence="6">LysR family transcriptional regulator</fullName>
    </submittedName>
</protein>
<comment type="caution">
    <text evidence="6">The sequence shown here is derived from an EMBL/GenBank/DDBJ whole genome shotgun (WGS) entry which is preliminary data.</text>
</comment>
<evidence type="ECO:0000256" key="4">
    <source>
        <dbReference type="ARBA" id="ARBA00023163"/>
    </source>
</evidence>